<proteinExistence type="predicted"/>
<feature type="compositionally biased region" description="Basic residues" evidence="1">
    <location>
        <begin position="103"/>
        <end position="112"/>
    </location>
</feature>
<dbReference type="Proteomes" id="UP001055039">
    <property type="component" value="Unassembled WGS sequence"/>
</dbReference>
<gene>
    <name evidence="2" type="ORF">LNAOJCKE_4101</name>
</gene>
<keyword evidence="3" id="KW-1185">Reference proteome</keyword>
<evidence type="ECO:0000313" key="2">
    <source>
        <dbReference type="EMBL" id="GJE66877.1"/>
    </source>
</evidence>
<feature type="region of interest" description="Disordered" evidence="1">
    <location>
        <begin position="82"/>
        <end position="113"/>
    </location>
</feature>
<protein>
    <submittedName>
        <fullName evidence="2">Uncharacterized protein</fullName>
    </submittedName>
</protein>
<evidence type="ECO:0000313" key="3">
    <source>
        <dbReference type="Proteomes" id="UP001055039"/>
    </source>
</evidence>
<evidence type="ECO:0000256" key="1">
    <source>
        <dbReference type="SAM" id="MobiDB-lite"/>
    </source>
</evidence>
<reference evidence="2" key="2">
    <citation type="submission" date="2021-08" db="EMBL/GenBank/DDBJ databases">
        <authorList>
            <person name="Tani A."/>
            <person name="Ola A."/>
            <person name="Ogura Y."/>
            <person name="Katsura K."/>
            <person name="Hayashi T."/>
        </authorList>
    </citation>
    <scope>NUCLEOTIDE SEQUENCE</scope>
    <source>
        <strain evidence="2">NBRC 15686</strain>
    </source>
</reference>
<name>A0ABQ4UK30_9HYPH</name>
<dbReference type="EMBL" id="BPRC01000018">
    <property type="protein sequence ID" value="GJE66877.1"/>
    <property type="molecule type" value="Genomic_DNA"/>
</dbReference>
<comment type="caution">
    <text evidence="2">The sequence shown here is derived from an EMBL/GenBank/DDBJ whole genome shotgun (WGS) entry which is preliminary data.</text>
</comment>
<sequence length="252" mass="27312">MSVSLPASGLLRSFELRCRRSRGQEPAGSDATCASRKWRGPRSSCRLRLIADSPRLDQREIVLGKAFAAALGERRQVAANWAAAGRTSRPGSGRSESSAWRSGRTHRNRSRRTGGLISWAVHPSVRHRNPGHGLSDTMIDPVNEPVKNFRTWHGTCLPAPRSAPRRASGFQPIQFCAQSPVRGWLGGGVWCSGLTSLRGISCSLQERSLHGGPRATGAGGQSVPRGRRARLRRVVASGHACRTSPARRVTFA</sequence>
<accession>A0ABQ4UK30</accession>
<reference evidence="2" key="1">
    <citation type="journal article" date="2021" name="Front. Microbiol.">
        <title>Comprehensive Comparative Genomics and Phenotyping of Methylobacterium Species.</title>
        <authorList>
            <person name="Alessa O."/>
            <person name="Ogura Y."/>
            <person name="Fujitani Y."/>
            <person name="Takami H."/>
            <person name="Hayashi T."/>
            <person name="Sahin N."/>
            <person name="Tani A."/>
        </authorList>
    </citation>
    <scope>NUCLEOTIDE SEQUENCE</scope>
    <source>
        <strain evidence="2">NBRC 15686</strain>
    </source>
</reference>
<organism evidence="2 3">
    <name type="scientific">Methylorubrum aminovorans</name>
    <dbReference type="NCBI Taxonomy" id="269069"/>
    <lineage>
        <taxon>Bacteria</taxon>
        <taxon>Pseudomonadati</taxon>
        <taxon>Pseudomonadota</taxon>
        <taxon>Alphaproteobacteria</taxon>
        <taxon>Hyphomicrobiales</taxon>
        <taxon>Methylobacteriaceae</taxon>
        <taxon>Methylorubrum</taxon>
    </lineage>
</organism>